<accession>A0A4P2VB68</accession>
<organism evidence="1 2">
    <name type="scientific">Conexivisphaera calida</name>
    <dbReference type="NCBI Taxonomy" id="1874277"/>
    <lineage>
        <taxon>Archaea</taxon>
        <taxon>Nitrososphaerota</taxon>
        <taxon>Conexivisphaeria</taxon>
        <taxon>Conexivisphaerales</taxon>
        <taxon>Conexivisphaeraceae</taxon>
        <taxon>Conexivisphaera</taxon>
    </lineage>
</organism>
<dbReference type="KEGG" id="ccai:NAS2_0373"/>
<evidence type="ECO:0000313" key="2">
    <source>
        <dbReference type="Proteomes" id="UP000509448"/>
    </source>
</evidence>
<dbReference type="RefSeq" id="WP_174448071.1">
    <property type="nucleotide sequence ID" value="NZ_AP018732.1"/>
</dbReference>
<dbReference type="GeneID" id="55584191"/>
<evidence type="ECO:0000313" key="1">
    <source>
        <dbReference type="EMBL" id="BBE41764.1"/>
    </source>
</evidence>
<dbReference type="EMBL" id="AP018732">
    <property type="protein sequence ID" value="BBE41764.1"/>
    <property type="molecule type" value="Genomic_DNA"/>
</dbReference>
<dbReference type="OrthoDB" id="9956at2157"/>
<reference evidence="1 2" key="1">
    <citation type="journal article" date="2019" name="ISME J.">
        <title>Isolation and characterization of a thermophilic sulfur- and iron-reducing thaumarchaeote from a terrestrial acidic hot spring.</title>
        <authorList>
            <person name="Kato S."/>
            <person name="Itoh T."/>
            <person name="Yuki M."/>
            <person name="Nagamori M."/>
            <person name="Ohnishi M."/>
            <person name="Uematsu K."/>
            <person name="Suzuki K."/>
            <person name="Takashina T."/>
            <person name="Ohkuma M."/>
        </authorList>
    </citation>
    <scope>NUCLEOTIDE SEQUENCE [LARGE SCALE GENOMIC DNA]</scope>
    <source>
        <strain evidence="1 2">NAS-02</strain>
    </source>
</reference>
<name>A0A4P2VB68_9ARCH</name>
<proteinExistence type="predicted"/>
<dbReference type="Proteomes" id="UP000509448">
    <property type="component" value="Chromosome"/>
</dbReference>
<protein>
    <submittedName>
        <fullName evidence="1">Uncharacterized protein</fullName>
    </submittedName>
</protein>
<gene>
    <name evidence="1" type="ORF">NAS2_0373</name>
</gene>
<keyword evidence="2" id="KW-1185">Reference proteome</keyword>
<dbReference type="AlphaFoldDB" id="A0A4P2VB68"/>
<sequence>MIDLTEVDRHVELELIPRAVADAIRSRLHVLEDAVRAVEAASGVPYPRPAVAPYLVVLVYATDISVEANAYARVLVRPSDERGLDFSVEFTAPLVLYGSKETVEAVAAHELTHYLLYVKRFHEYGATQLLPPEGYFEAFEVDEELTLPPEHVFRPRSRFIRLLRSRMATGLRDRALDARTQRYWVERGLPVIRLTQDQNSVRIPVEYAARFRADERVVRKLESI</sequence>